<organism evidence="1 2">
    <name type="scientific">Aureobasidium melanogenum</name>
    <name type="common">Aureobasidium pullulans var. melanogenum</name>
    <dbReference type="NCBI Taxonomy" id="46634"/>
    <lineage>
        <taxon>Eukaryota</taxon>
        <taxon>Fungi</taxon>
        <taxon>Dikarya</taxon>
        <taxon>Ascomycota</taxon>
        <taxon>Pezizomycotina</taxon>
        <taxon>Dothideomycetes</taxon>
        <taxon>Dothideomycetidae</taxon>
        <taxon>Dothideales</taxon>
        <taxon>Saccotheciaceae</taxon>
        <taxon>Aureobasidium</taxon>
    </lineage>
</organism>
<dbReference type="EMBL" id="JAHFXF010000190">
    <property type="protein sequence ID" value="KAG9693545.1"/>
    <property type="molecule type" value="Genomic_DNA"/>
</dbReference>
<dbReference type="OrthoDB" id="3925547at2759"/>
<reference evidence="1" key="1">
    <citation type="journal article" date="2021" name="J Fungi (Basel)">
        <title>Virulence traits and population genomics of the black yeast Aureobasidium melanogenum.</title>
        <authorList>
            <person name="Cernosa A."/>
            <person name="Sun X."/>
            <person name="Gostincar C."/>
            <person name="Fang C."/>
            <person name="Gunde-Cimerman N."/>
            <person name="Song Z."/>
        </authorList>
    </citation>
    <scope>NUCLEOTIDE SEQUENCE</scope>
    <source>
        <strain evidence="1">EXF-9911</strain>
    </source>
</reference>
<evidence type="ECO:0000313" key="1">
    <source>
        <dbReference type="EMBL" id="KAG9693545.1"/>
    </source>
</evidence>
<feature type="non-terminal residue" evidence="1">
    <location>
        <position position="1"/>
    </location>
</feature>
<gene>
    <name evidence="1" type="ORF">KCU76_g5903</name>
</gene>
<accession>A0A9P8JAU1</accession>
<sequence length="102" mass="11434">MAAPSFTQVWGPKAGCDDIGMEWSQTFMLSTLNESVVTDACKSTCIEKPDCMFLYVQLTYPANDFWSCYYNNHTFDEKKDLDCSKDASIWGTAKGHSVVGRP</sequence>
<evidence type="ECO:0000313" key="2">
    <source>
        <dbReference type="Proteomes" id="UP000779574"/>
    </source>
</evidence>
<dbReference type="Proteomes" id="UP000779574">
    <property type="component" value="Unassembled WGS sequence"/>
</dbReference>
<reference evidence="1" key="2">
    <citation type="submission" date="2021-08" db="EMBL/GenBank/DDBJ databases">
        <authorList>
            <person name="Gostincar C."/>
            <person name="Sun X."/>
            <person name="Song Z."/>
            <person name="Gunde-Cimerman N."/>
        </authorList>
    </citation>
    <scope>NUCLEOTIDE SEQUENCE</scope>
    <source>
        <strain evidence="1">EXF-9911</strain>
    </source>
</reference>
<name>A0A9P8JAU1_AURME</name>
<proteinExistence type="predicted"/>
<protein>
    <submittedName>
        <fullName evidence="1">Uncharacterized protein</fullName>
    </submittedName>
</protein>
<comment type="caution">
    <text evidence="1">The sequence shown here is derived from an EMBL/GenBank/DDBJ whole genome shotgun (WGS) entry which is preliminary data.</text>
</comment>
<dbReference type="AlphaFoldDB" id="A0A9P8JAU1"/>